<evidence type="ECO:0000313" key="1">
    <source>
        <dbReference type="EMBL" id="GAI78377.1"/>
    </source>
</evidence>
<reference evidence="1" key="1">
    <citation type="journal article" date="2014" name="Front. Microbiol.">
        <title>High frequency of phylogenetically diverse reductive dehalogenase-homologous genes in deep subseafloor sedimentary metagenomes.</title>
        <authorList>
            <person name="Kawai M."/>
            <person name="Futagami T."/>
            <person name="Toyoda A."/>
            <person name="Takaki Y."/>
            <person name="Nishi S."/>
            <person name="Hori S."/>
            <person name="Arai W."/>
            <person name="Tsubouchi T."/>
            <person name="Morono Y."/>
            <person name="Uchiyama I."/>
            <person name="Ito T."/>
            <person name="Fujiyama A."/>
            <person name="Inagaki F."/>
            <person name="Takami H."/>
        </authorList>
    </citation>
    <scope>NUCLEOTIDE SEQUENCE</scope>
    <source>
        <strain evidence="1">Expedition CK06-06</strain>
    </source>
</reference>
<accession>X1RCA2</accession>
<sequence>MTITTSCAVLPELVSGIGTGISGYYSYKAATRDPVEVTTISRDCLFYEWVPVSDEVWDTLPVKLKQSIGLNNKLAVQNCPNIEKP</sequence>
<name>X1RCA2_9ZZZZ</name>
<comment type="caution">
    <text evidence="1">The sequence shown here is derived from an EMBL/GenBank/DDBJ whole genome shotgun (WGS) entry which is preliminary data.</text>
</comment>
<organism evidence="1">
    <name type="scientific">marine sediment metagenome</name>
    <dbReference type="NCBI Taxonomy" id="412755"/>
    <lineage>
        <taxon>unclassified sequences</taxon>
        <taxon>metagenomes</taxon>
        <taxon>ecological metagenomes</taxon>
    </lineage>
</organism>
<dbReference type="EMBL" id="BARW01014655">
    <property type="protein sequence ID" value="GAI78377.1"/>
    <property type="molecule type" value="Genomic_DNA"/>
</dbReference>
<dbReference type="AlphaFoldDB" id="X1RCA2"/>
<gene>
    <name evidence="1" type="ORF">S12H4_25920</name>
</gene>
<protein>
    <submittedName>
        <fullName evidence="1">Uncharacterized protein</fullName>
    </submittedName>
</protein>
<proteinExistence type="predicted"/>